<dbReference type="Gene3D" id="3.40.190.10">
    <property type="entry name" value="Periplasmic binding protein-like II"/>
    <property type="match status" value="2"/>
</dbReference>
<sequence length="370" mass="41147">MRDGHTGANPTRSVSRRTYLQLGAGAGAVALAGCTGGGNGGGSETITYLNRGGVIQDAEQAVLEEWEEESGIEIEYQAAAQDTEMFDQISANPGSFDLVSLSPYGYALNEAHPDFAETDYLADIDYDQVPNYTDNIQEEWREIEFLQGHDKGLFYHISTQGLGYNTEDVGDISSWEDIKDDDLEGEVTLFDSAPTRFGNCCAALGYQPAEVVEDDDMYDEVVAEMEAQHQNVYDYWMAGNDFMTDLREGEASAASAWGGRVEALHHDGHPMAYTVPDEGCIQWSVAFSILEESDMKEEVYDLLNWIYQEDIAIDMVEQHYYPIPLEGDHETMEGRFESMDADDVVSFDWTAVMPHLAEIEQTFNEIKAGA</sequence>
<name>A0A4S3TLW3_9EURY</name>
<evidence type="ECO:0000313" key="2">
    <source>
        <dbReference type="EMBL" id="THE63618.1"/>
    </source>
</evidence>
<protein>
    <submittedName>
        <fullName evidence="2">Extracellular solute-binding protein</fullName>
    </submittedName>
</protein>
<accession>A0A4S3TLW3</accession>
<dbReference type="InterPro" id="IPR006059">
    <property type="entry name" value="SBP"/>
</dbReference>
<dbReference type="PROSITE" id="PS51257">
    <property type="entry name" value="PROKAR_LIPOPROTEIN"/>
    <property type="match status" value="1"/>
</dbReference>
<evidence type="ECO:0000256" key="1">
    <source>
        <dbReference type="ARBA" id="ARBA00022729"/>
    </source>
</evidence>
<organism evidence="2 3">
    <name type="scientific">Salinadaptatus halalkaliphilus</name>
    <dbReference type="NCBI Taxonomy" id="2419781"/>
    <lineage>
        <taxon>Archaea</taxon>
        <taxon>Methanobacteriati</taxon>
        <taxon>Methanobacteriota</taxon>
        <taxon>Stenosarchaea group</taxon>
        <taxon>Halobacteria</taxon>
        <taxon>Halobacteriales</taxon>
        <taxon>Natrialbaceae</taxon>
        <taxon>Salinadaptatus</taxon>
    </lineage>
</organism>
<dbReference type="PANTHER" id="PTHR30222:SF17">
    <property type="entry name" value="SPERMIDINE_PUTRESCINE-BINDING PERIPLASMIC PROTEIN"/>
    <property type="match status" value="1"/>
</dbReference>
<dbReference type="Proteomes" id="UP000318864">
    <property type="component" value="Unassembled WGS sequence"/>
</dbReference>
<dbReference type="EMBL" id="RBZW01000058">
    <property type="protein sequence ID" value="THE63618.1"/>
    <property type="molecule type" value="Genomic_DNA"/>
</dbReference>
<comment type="caution">
    <text evidence="2">The sequence shown here is derived from an EMBL/GenBank/DDBJ whole genome shotgun (WGS) entry which is preliminary data.</text>
</comment>
<gene>
    <name evidence="2" type="ORF">D8Y22_17535</name>
</gene>
<evidence type="ECO:0000313" key="3">
    <source>
        <dbReference type="Proteomes" id="UP000318864"/>
    </source>
</evidence>
<dbReference type="AlphaFoldDB" id="A0A4S3TLW3"/>
<proteinExistence type="predicted"/>
<dbReference type="PANTHER" id="PTHR30222">
    <property type="entry name" value="SPERMIDINE/PUTRESCINE-BINDING PERIPLASMIC PROTEIN"/>
    <property type="match status" value="1"/>
</dbReference>
<dbReference type="RefSeq" id="WP_141465964.1">
    <property type="nucleotide sequence ID" value="NZ_RBZW01000058.1"/>
</dbReference>
<dbReference type="Pfam" id="PF13416">
    <property type="entry name" value="SBP_bac_8"/>
    <property type="match status" value="1"/>
</dbReference>
<keyword evidence="1" id="KW-0732">Signal</keyword>
<reference evidence="2 3" key="1">
    <citation type="submission" date="2018-10" db="EMBL/GenBank/DDBJ databases">
        <title>Natronolimnobius sp. XQ-INN 246 isolated from Inner Mongolia Autonomous Region of China.</title>
        <authorList>
            <person name="Xue Q."/>
        </authorList>
    </citation>
    <scope>NUCLEOTIDE SEQUENCE [LARGE SCALE GENOMIC DNA]</scope>
    <source>
        <strain evidence="2 3">XQ-INN 246</strain>
    </source>
</reference>
<dbReference type="OrthoDB" id="30917at2157"/>
<dbReference type="SUPFAM" id="SSF53850">
    <property type="entry name" value="Periplasmic binding protein-like II"/>
    <property type="match status" value="1"/>
</dbReference>
<keyword evidence="3" id="KW-1185">Reference proteome</keyword>